<comment type="caution">
    <text evidence="1">The sequence shown here is derived from an EMBL/GenBank/DDBJ whole genome shotgun (WGS) entry which is preliminary data.</text>
</comment>
<dbReference type="AlphaFoldDB" id="R0ECJ1"/>
<evidence type="ECO:0000313" key="2">
    <source>
        <dbReference type="Proteomes" id="UP000013280"/>
    </source>
</evidence>
<name>R0ECJ1_RALPI</name>
<proteinExistence type="predicted"/>
<dbReference type="RefSeq" id="WP_004627198.1">
    <property type="nucleotide sequence ID" value="NZ_APMQ01000002.1"/>
</dbReference>
<gene>
    <name evidence="1" type="ORF">OR214_00635</name>
</gene>
<organism evidence="1 2">
    <name type="scientific">Ralstonia pickettii OR214</name>
    <dbReference type="NCBI Taxonomy" id="1264675"/>
    <lineage>
        <taxon>Bacteria</taxon>
        <taxon>Pseudomonadati</taxon>
        <taxon>Pseudomonadota</taxon>
        <taxon>Betaproteobacteria</taxon>
        <taxon>Burkholderiales</taxon>
        <taxon>Burkholderiaceae</taxon>
        <taxon>Ralstonia</taxon>
    </lineage>
</organism>
<dbReference type="Proteomes" id="UP000013280">
    <property type="component" value="Unassembled WGS sequence"/>
</dbReference>
<accession>R0ECJ1</accession>
<protein>
    <submittedName>
        <fullName evidence="1">Uncharacterized protein</fullName>
    </submittedName>
</protein>
<dbReference type="PATRIC" id="fig|1264675.3.peg.633"/>
<dbReference type="EMBL" id="APMQ01000002">
    <property type="protein sequence ID" value="ENZ79067.1"/>
    <property type="molecule type" value="Genomic_DNA"/>
</dbReference>
<sequence length="55" mass="6078">MQQLRDMKGAFDLTTFSIDSLSEYAESCWRALAPSMAKVAPPLLSDVQISSKKIT</sequence>
<reference evidence="1 2" key="1">
    <citation type="journal article" date="2013" name="Genome Announc.">
        <title>Draft Genome Sequence for Ralstonia sp. Strain OR214, a Bacterium with Potential for Bioremediation.</title>
        <authorList>
            <person name="Utturkar S.M."/>
            <person name="Bollmann A."/>
            <person name="Brzoska R.M."/>
            <person name="Klingeman D.M."/>
            <person name="Epstein S.E."/>
            <person name="Palumbo A.V."/>
            <person name="Brown S.D."/>
        </authorList>
    </citation>
    <scope>NUCLEOTIDE SEQUENCE [LARGE SCALE GENOMIC DNA]</scope>
    <source>
        <strain evidence="1 2">OR214</strain>
    </source>
</reference>
<evidence type="ECO:0000313" key="1">
    <source>
        <dbReference type="EMBL" id="ENZ79067.1"/>
    </source>
</evidence>